<protein>
    <submittedName>
        <fullName evidence="1">Uncharacterized protein</fullName>
    </submittedName>
</protein>
<dbReference type="Proteomes" id="UP001165960">
    <property type="component" value="Unassembled WGS sequence"/>
</dbReference>
<comment type="caution">
    <text evidence="1">The sequence shown here is derived from an EMBL/GenBank/DDBJ whole genome shotgun (WGS) entry which is preliminary data.</text>
</comment>
<evidence type="ECO:0000313" key="1">
    <source>
        <dbReference type="EMBL" id="KAJ9070698.1"/>
    </source>
</evidence>
<reference evidence="1" key="1">
    <citation type="submission" date="2022-04" db="EMBL/GenBank/DDBJ databases">
        <title>Genome of the entomopathogenic fungus Entomophthora muscae.</title>
        <authorList>
            <person name="Elya C."/>
            <person name="Lovett B.R."/>
            <person name="Lee E."/>
            <person name="Macias A.M."/>
            <person name="Hajek A.E."/>
            <person name="De Bivort B.L."/>
            <person name="Kasson M.T."/>
            <person name="De Fine Licht H.H."/>
            <person name="Stajich J.E."/>
        </authorList>
    </citation>
    <scope>NUCLEOTIDE SEQUENCE</scope>
    <source>
        <strain evidence="1">Berkeley</strain>
    </source>
</reference>
<evidence type="ECO:0000313" key="2">
    <source>
        <dbReference type="Proteomes" id="UP001165960"/>
    </source>
</evidence>
<sequence>MAARTSWAVEPDWGDCHGHLGTLLFLGYTVYWIGICLRLNLGGVRNIPDINQILTEEKCWKQVKECPSKGAKFDKDFPPLSGEKKNQFLEKTDFGENWNILSSGQAPAAAAQTPAPLCQPPCTQPATCKPPASHSPAGPGLASHSLATQLPTQALLATRSPTPPPADLLPAPRPPACSLGPRAYSPANQNQPG</sequence>
<dbReference type="EMBL" id="QTSX02003563">
    <property type="protein sequence ID" value="KAJ9070698.1"/>
    <property type="molecule type" value="Genomic_DNA"/>
</dbReference>
<keyword evidence="2" id="KW-1185">Reference proteome</keyword>
<proteinExistence type="predicted"/>
<name>A0ACC2T7Y3_9FUNG</name>
<accession>A0ACC2T7Y3</accession>
<organism evidence="1 2">
    <name type="scientific">Entomophthora muscae</name>
    <dbReference type="NCBI Taxonomy" id="34485"/>
    <lineage>
        <taxon>Eukaryota</taxon>
        <taxon>Fungi</taxon>
        <taxon>Fungi incertae sedis</taxon>
        <taxon>Zoopagomycota</taxon>
        <taxon>Entomophthoromycotina</taxon>
        <taxon>Entomophthoromycetes</taxon>
        <taxon>Entomophthorales</taxon>
        <taxon>Entomophthoraceae</taxon>
        <taxon>Entomophthora</taxon>
    </lineage>
</organism>
<gene>
    <name evidence="1" type="ORF">DSO57_1004929</name>
</gene>